<sequence>MNVLDVYSGAPPDFAPDTIPSSAQDFRQLWSKTPFEVRDEIVKEIHRGGHRNVLEHLRYQSRLLHAATTPLLFEFLVFRSREDVMAWTARLDEYEQSRGDKSKLFWLKHVRTFKIFRCYNYLRPIQDFINRISSYSIGQIHHLVVQGAIPACTQVNSLWVTNFIRERKIPNLTWDNPSVPDNVLHFLNYDFASSLCLRNALHFGGSVGKVFFTAPYLNADLGLHDSRDGFSDWERVKMLRINALDEETIEMLKVCTRLNFLTMGVRYDLSPKEMATYELPMVLPNIENLHCLDLTASNDALLTTTELLLVNLPRAIHLQKLILTFKLSWASLHDAASQLRDLVDQVIKKRRPGLISFLICVECYLLLSKDLRQQYPDIAEEIAKIVEFLEELRKNPDFVQAIFFYPLGRECSLEDFSRYFLAAEETSTSSMTVVTMACN</sequence>
<evidence type="ECO:0000313" key="2">
    <source>
        <dbReference type="Proteomes" id="UP000284706"/>
    </source>
</evidence>
<dbReference type="EMBL" id="NHYE01004947">
    <property type="protein sequence ID" value="PPQ80480.1"/>
    <property type="molecule type" value="Genomic_DNA"/>
</dbReference>
<accession>A0A409WPQ8</accession>
<protein>
    <submittedName>
        <fullName evidence="1">Uncharacterized protein</fullName>
    </submittedName>
</protein>
<name>A0A409WPQ8_9AGAR</name>
<comment type="caution">
    <text evidence="1">The sequence shown here is derived from an EMBL/GenBank/DDBJ whole genome shotgun (WGS) entry which is preliminary data.</text>
</comment>
<organism evidence="1 2">
    <name type="scientific">Gymnopilus dilepis</name>
    <dbReference type="NCBI Taxonomy" id="231916"/>
    <lineage>
        <taxon>Eukaryota</taxon>
        <taxon>Fungi</taxon>
        <taxon>Dikarya</taxon>
        <taxon>Basidiomycota</taxon>
        <taxon>Agaricomycotina</taxon>
        <taxon>Agaricomycetes</taxon>
        <taxon>Agaricomycetidae</taxon>
        <taxon>Agaricales</taxon>
        <taxon>Agaricineae</taxon>
        <taxon>Hymenogastraceae</taxon>
        <taxon>Gymnopilus</taxon>
    </lineage>
</organism>
<keyword evidence="2" id="KW-1185">Reference proteome</keyword>
<dbReference type="AlphaFoldDB" id="A0A409WPQ8"/>
<dbReference type="Proteomes" id="UP000284706">
    <property type="component" value="Unassembled WGS sequence"/>
</dbReference>
<evidence type="ECO:0000313" key="1">
    <source>
        <dbReference type="EMBL" id="PPQ80480.1"/>
    </source>
</evidence>
<proteinExistence type="predicted"/>
<gene>
    <name evidence="1" type="ORF">CVT26_003935</name>
</gene>
<dbReference type="InParanoid" id="A0A409WPQ8"/>
<reference evidence="1 2" key="1">
    <citation type="journal article" date="2018" name="Evol. Lett.">
        <title>Horizontal gene cluster transfer increased hallucinogenic mushroom diversity.</title>
        <authorList>
            <person name="Reynolds H.T."/>
            <person name="Vijayakumar V."/>
            <person name="Gluck-Thaler E."/>
            <person name="Korotkin H.B."/>
            <person name="Matheny P.B."/>
            <person name="Slot J.C."/>
        </authorList>
    </citation>
    <scope>NUCLEOTIDE SEQUENCE [LARGE SCALE GENOMIC DNA]</scope>
    <source>
        <strain evidence="1 2">SRW20</strain>
    </source>
</reference>